<dbReference type="RefSeq" id="WP_094797565.1">
    <property type="nucleotide sequence ID" value="NZ_NEVK01000008.1"/>
</dbReference>
<feature type="transmembrane region" description="Helical" evidence="8">
    <location>
        <begin position="51"/>
        <end position="68"/>
    </location>
</feature>
<evidence type="ECO:0008006" key="11">
    <source>
        <dbReference type="Google" id="ProtNLM"/>
    </source>
</evidence>
<dbReference type="PANTHER" id="PTHR22926:SF3">
    <property type="entry name" value="UNDECAPRENYL-PHOSPHATE ALPHA-N-ACETYLGLUCOSAMINYL 1-PHOSPHATE TRANSFERASE"/>
    <property type="match status" value="1"/>
</dbReference>
<dbReference type="GO" id="GO:0046872">
    <property type="term" value="F:metal ion binding"/>
    <property type="evidence" value="ECO:0007669"/>
    <property type="project" value="UniProtKB-KW"/>
</dbReference>
<feature type="transmembrane region" description="Helical" evidence="8">
    <location>
        <begin position="311"/>
        <end position="329"/>
    </location>
</feature>
<keyword evidence="2" id="KW-1003">Cell membrane</keyword>
<evidence type="ECO:0000313" key="9">
    <source>
        <dbReference type="EMBL" id="OZI16535.1"/>
    </source>
</evidence>
<keyword evidence="7" id="KW-0479">Metal-binding</keyword>
<keyword evidence="3" id="KW-0808">Transferase</keyword>
<comment type="cofactor">
    <cofactor evidence="7">
        <name>Mg(2+)</name>
        <dbReference type="ChEBI" id="CHEBI:18420"/>
    </cofactor>
</comment>
<proteinExistence type="predicted"/>
<keyword evidence="7" id="KW-0460">Magnesium</keyword>
<feature type="transmembrane region" description="Helical" evidence="8">
    <location>
        <begin position="75"/>
        <end position="91"/>
    </location>
</feature>
<keyword evidence="10" id="KW-1185">Reference proteome</keyword>
<sequence length="331" mass="34925">MTLPVLLVSVGTFALAWLSTRWAIALATQKNLLDHPNHRSSHVRATPRGGGIAIVLALYAGTTALYAMDLVPGQLLLALACGLPVAIVGYVDDIISLSARVRLLVQALCTAALLWLAAPLPELSFGSYVIPAPAAAVLYGVGIIWLTNLYNFMDGIDGIASGQAIAAGAVWALGAPLAAPAALVLIGAVAGFLRHNWPPARIFMGDVGSGFCGFTLGALALIWARDSNTPIIWWLIPLAPFISDATTTLVVRILRGKRPGVAHRSHAYQHLARRFNAHLPVTLIYTSISTLFAGILFWWASAEPIQRALPALLACTVPLCVVAALLGAGRD</sequence>
<feature type="binding site" evidence="7">
    <location>
        <position position="151"/>
    </location>
    <ligand>
        <name>Mg(2+)</name>
        <dbReference type="ChEBI" id="CHEBI:18420"/>
    </ligand>
</feature>
<protein>
    <recommendedName>
        <fullName evidence="11">Glycosyl transferase</fullName>
    </recommendedName>
</protein>
<dbReference type="InterPro" id="IPR000715">
    <property type="entry name" value="Glycosyl_transferase_4"/>
</dbReference>
<dbReference type="PANTHER" id="PTHR22926">
    <property type="entry name" value="PHOSPHO-N-ACETYLMURAMOYL-PENTAPEPTIDE-TRANSFERASE"/>
    <property type="match status" value="1"/>
</dbReference>
<gene>
    <name evidence="9" type="ORF">CAL19_17815</name>
</gene>
<dbReference type="CDD" id="cd06854">
    <property type="entry name" value="GT_WbpL_WbcO_like"/>
    <property type="match status" value="1"/>
</dbReference>
<dbReference type="Pfam" id="PF00953">
    <property type="entry name" value="Glycos_transf_4"/>
    <property type="match status" value="1"/>
</dbReference>
<evidence type="ECO:0000256" key="7">
    <source>
        <dbReference type="PIRSR" id="PIRSR600715-1"/>
    </source>
</evidence>
<dbReference type="Proteomes" id="UP000216947">
    <property type="component" value="Unassembled WGS sequence"/>
</dbReference>
<accession>A0A261QUR6</accession>
<dbReference type="GO" id="GO:0071555">
    <property type="term" value="P:cell wall organization"/>
    <property type="evidence" value="ECO:0007669"/>
    <property type="project" value="TreeGrafter"/>
</dbReference>
<reference evidence="10" key="1">
    <citation type="submission" date="2017-05" db="EMBL/GenBank/DDBJ databases">
        <title>Complete and WGS of Bordetella genogroups.</title>
        <authorList>
            <person name="Spilker T."/>
            <person name="Lipuma J."/>
        </authorList>
    </citation>
    <scope>NUCLEOTIDE SEQUENCE [LARGE SCALE GENOMIC DNA]</scope>
    <source>
        <strain evidence="10">AU18089</strain>
    </source>
</reference>
<feature type="binding site" evidence="7">
    <location>
        <position position="206"/>
    </location>
    <ligand>
        <name>Mg(2+)</name>
        <dbReference type="ChEBI" id="CHEBI:18420"/>
    </ligand>
</feature>
<dbReference type="GO" id="GO:0005886">
    <property type="term" value="C:plasma membrane"/>
    <property type="evidence" value="ECO:0007669"/>
    <property type="project" value="UniProtKB-SubCell"/>
</dbReference>
<evidence type="ECO:0000256" key="4">
    <source>
        <dbReference type="ARBA" id="ARBA00022692"/>
    </source>
</evidence>
<dbReference type="GO" id="GO:0009103">
    <property type="term" value="P:lipopolysaccharide biosynthetic process"/>
    <property type="evidence" value="ECO:0007669"/>
    <property type="project" value="TreeGrafter"/>
</dbReference>
<dbReference type="GO" id="GO:0044038">
    <property type="term" value="P:cell wall macromolecule biosynthetic process"/>
    <property type="evidence" value="ECO:0007669"/>
    <property type="project" value="TreeGrafter"/>
</dbReference>
<dbReference type="GO" id="GO:0016780">
    <property type="term" value="F:phosphotransferase activity, for other substituted phosphate groups"/>
    <property type="evidence" value="ECO:0007669"/>
    <property type="project" value="InterPro"/>
</dbReference>
<comment type="subcellular location">
    <subcellularLocation>
        <location evidence="1">Cell membrane</location>
        <topology evidence="1">Multi-pass membrane protein</topology>
    </subcellularLocation>
</comment>
<dbReference type="AlphaFoldDB" id="A0A261QUR6"/>
<name>A0A261QUR6_9BORD</name>
<evidence type="ECO:0000256" key="2">
    <source>
        <dbReference type="ARBA" id="ARBA00022475"/>
    </source>
</evidence>
<keyword evidence="4 8" id="KW-0812">Transmembrane</keyword>
<organism evidence="9 10">
    <name type="scientific">Bordetella genomosp. 7</name>
    <dbReference type="NCBI Taxonomy" id="1416805"/>
    <lineage>
        <taxon>Bacteria</taxon>
        <taxon>Pseudomonadati</taxon>
        <taxon>Pseudomonadota</taxon>
        <taxon>Betaproteobacteria</taxon>
        <taxon>Burkholderiales</taxon>
        <taxon>Alcaligenaceae</taxon>
        <taxon>Bordetella</taxon>
    </lineage>
</organism>
<feature type="transmembrane region" description="Helical" evidence="8">
    <location>
        <begin position="231"/>
        <end position="254"/>
    </location>
</feature>
<feature type="transmembrane region" description="Helical" evidence="8">
    <location>
        <begin position="275"/>
        <end position="299"/>
    </location>
</feature>
<evidence type="ECO:0000313" key="10">
    <source>
        <dbReference type="Proteomes" id="UP000216947"/>
    </source>
</evidence>
<dbReference type="EMBL" id="NEVK01000008">
    <property type="protein sequence ID" value="OZI16535.1"/>
    <property type="molecule type" value="Genomic_DNA"/>
</dbReference>
<evidence type="ECO:0000256" key="3">
    <source>
        <dbReference type="ARBA" id="ARBA00022679"/>
    </source>
</evidence>
<evidence type="ECO:0000256" key="8">
    <source>
        <dbReference type="SAM" id="Phobius"/>
    </source>
</evidence>
<feature type="transmembrane region" description="Helical" evidence="8">
    <location>
        <begin position="170"/>
        <end position="193"/>
    </location>
</feature>
<keyword evidence="5 8" id="KW-1133">Transmembrane helix</keyword>
<feature type="transmembrane region" description="Helical" evidence="8">
    <location>
        <begin position="205"/>
        <end position="225"/>
    </location>
</feature>
<feature type="transmembrane region" description="Helical" evidence="8">
    <location>
        <begin position="103"/>
        <end position="121"/>
    </location>
</feature>
<evidence type="ECO:0000256" key="5">
    <source>
        <dbReference type="ARBA" id="ARBA00022989"/>
    </source>
</evidence>
<evidence type="ECO:0000256" key="6">
    <source>
        <dbReference type="ARBA" id="ARBA00023136"/>
    </source>
</evidence>
<keyword evidence="6 8" id="KW-0472">Membrane</keyword>
<feature type="transmembrane region" description="Helical" evidence="8">
    <location>
        <begin position="128"/>
        <end position="150"/>
    </location>
</feature>
<comment type="caution">
    <text evidence="9">The sequence shown here is derived from an EMBL/GenBank/DDBJ whole genome shotgun (WGS) entry which is preliminary data.</text>
</comment>
<evidence type="ECO:0000256" key="1">
    <source>
        <dbReference type="ARBA" id="ARBA00004651"/>
    </source>
</evidence>